<proteinExistence type="predicted"/>
<gene>
    <name evidence="2" type="ORF">EGYM00163_LOCUS24721</name>
    <name evidence="3" type="ORF">EGYM00163_LOCUS24722</name>
</gene>
<accession>A0A6T2AIL6</accession>
<organism evidence="2">
    <name type="scientific">Eutreptiella gymnastica</name>
    <dbReference type="NCBI Taxonomy" id="73025"/>
    <lineage>
        <taxon>Eukaryota</taxon>
        <taxon>Discoba</taxon>
        <taxon>Euglenozoa</taxon>
        <taxon>Euglenida</taxon>
        <taxon>Spirocuta</taxon>
        <taxon>Euglenophyceae</taxon>
        <taxon>Eutreptiales</taxon>
        <taxon>Eutreptiaceae</taxon>
        <taxon>Eutreptiella</taxon>
    </lineage>
</organism>
<dbReference type="EMBL" id="HBJA01070375">
    <property type="protein sequence ID" value="CAE0813570.1"/>
    <property type="molecule type" value="Transcribed_RNA"/>
</dbReference>
<dbReference type="AlphaFoldDB" id="A0A6T2AIL6"/>
<protein>
    <submittedName>
        <fullName evidence="2">Uncharacterized protein</fullName>
    </submittedName>
</protein>
<evidence type="ECO:0000313" key="3">
    <source>
        <dbReference type="EMBL" id="CAE0813571.1"/>
    </source>
</evidence>
<name>A0A6T2AIL6_9EUGL</name>
<feature type="region of interest" description="Disordered" evidence="1">
    <location>
        <begin position="61"/>
        <end position="100"/>
    </location>
</feature>
<sequence>MLSPLLLHRCLPKTCVSSGRKHLERKGGADQVRHSCAETATDTRTQLPMWVELLRTRMKEDGCPRMEGGSDLGTCSVPSSGRPTSGDRRQQAFDSTCWAV</sequence>
<evidence type="ECO:0000313" key="2">
    <source>
        <dbReference type="EMBL" id="CAE0813570.1"/>
    </source>
</evidence>
<reference evidence="2" key="1">
    <citation type="submission" date="2021-01" db="EMBL/GenBank/DDBJ databases">
        <authorList>
            <person name="Corre E."/>
            <person name="Pelletier E."/>
            <person name="Niang G."/>
            <person name="Scheremetjew M."/>
            <person name="Finn R."/>
            <person name="Kale V."/>
            <person name="Holt S."/>
            <person name="Cochrane G."/>
            <person name="Meng A."/>
            <person name="Brown T."/>
            <person name="Cohen L."/>
        </authorList>
    </citation>
    <scope>NUCLEOTIDE SEQUENCE</scope>
    <source>
        <strain evidence="2">CCMP1594</strain>
    </source>
</reference>
<dbReference type="EMBL" id="HBJA01070376">
    <property type="protein sequence ID" value="CAE0813571.1"/>
    <property type="molecule type" value="Transcribed_RNA"/>
</dbReference>
<evidence type="ECO:0000256" key="1">
    <source>
        <dbReference type="SAM" id="MobiDB-lite"/>
    </source>
</evidence>